<name>A0ABS6E706_9FIRM</name>
<accession>A0ABS6E706</accession>
<dbReference type="EMBL" id="JAHLPM010000009">
    <property type="protein sequence ID" value="MBU5438544.1"/>
    <property type="molecule type" value="Genomic_DNA"/>
</dbReference>
<dbReference type="PANTHER" id="PTHR21060:SF3">
    <property type="entry name" value="BUTYRATE KINASE 2-RELATED"/>
    <property type="match status" value="1"/>
</dbReference>
<comment type="caution">
    <text evidence="9">The sequence shown here is derived from an EMBL/GenBank/DDBJ whole genome shotgun (WGS) entry which is preliminary data.</text>
</comment>
<dbReference type="NCBIfam" id="NF002834">
    <property type="entry name" value="PRK03011.1-5"/>
    <property type="match status" value="1"/>
</dbReference>
<sequence>MERKFVLAINPGSTSTKVSLFEDEKEIKSFKIQHKKEDLEKYKKVADQYEYRLCLILDWLEKESIQTNCLKAIVGRGGLLRSMPGGTYLVTDKMIEDLRIGVKGEHAANLGGMLAKGIGDREGIDSYIVDPVAVDEFNEVARVSGLKEIPRRSQVHALNIKAVSYRRAKEISKNLEDINLIVAHLGGGISVAPMESGKIIDVNNASEMGPFSPERSGGLPVGDIVKMCFSSKYTHEEMKEMIKGKGGLNSYLGTIDAREVEERISKGDKEAKLVYDAMIYQIGKEIGACATVLKGKVDNIILTGGLAYSHYLIDKIKEMVSFISEVIVYPGEDEMDALNKGTLRVLKGLEKPKIYEDEVNLNG</sequence>
<evidence type="ECO:0000256" key="4">
    <source>
        <dbReference type="ARBA" id="ARBA00022741"/>
    </source>
</evidence>
<comment type="catalytic activity">
    <reaction evidence="7 8">
        <text>butanoate + ATP = butanoyl phosphate + ADP</text>
        <dbReference type="Rhea" id="RHEA:13585"/>
        <dbReference type="ChEBI" id="CHEBI:17968"/>
        <dbReference type="ChEBI" id="CHEBI:30616"/>
        <dbReference type="ChEBI" id="CHEBI:58079"/>
        <dbReference type="ChEBI" id="CHEBI:456216"/>
        <dbReference type="EC" id="2.7.2.7"/>
    </reaction>
</comment>
<reference evidence="9 10" key="1">
    <citation type="submission" date="2021-06" db="EMBL/GenBank/DDBJ databases">
        <authorList>
            <person name="Sun Q."/>
            <person name="Li D."/>
        </authorList>
    </citation>
    <scope>NUCLEOTIDE SEQUENCE [LARGE SCALE GENOMIC DNA]</scope>
    <source>
        <strain evidence="9 10">MSJ-40</strain>
    </source>
</reference>
<evidence type="ECO:0000313" key="9">
    <source>
        <dbReference type="EMBL" id="MBU5438544.1"/>
    </source>
</evidence>
<dbReference type="InterPro" id="IPR000890">
    <property type="entry name" value="Aliphatic_acid_kin_short-chain"/>
</dbReference>
<dbReference type="GO" id="GO:0047761">
    <property type="term" value="F:butyrate kinase activity"/>
    <property type="evidence" value="ECO:0007669"/>
    <property type="project" value="UniProtKB-EC"/>
</dbReference>
<keyword evidence="4 8" id="KW-0547">Nucleotide-binding</keyword>
<dbReference type="InterPro" id="IPR023865">
    <property type="entry name" value="Aliphatic_acid_kinase_CS"/>
</dbReference>
<protein>
    <recommendedName>
        <fullName evidence="8">Probable butyrate kinase</fullName>
        <shortName evidence="8">BK</shortName>
        <ecNumber evidence="8">2.7.2.7</ecNumber>
    </recommendedName>
    <alternativeName>
        <fullName evidence="8">Branched-chain carboxylic acid kinase</fullName>
    </alternativeName>
</protein>
<evidence type="ECO:0000256" key="5">
    <source>
        <dbReference type="ARBA" id="ARBA00022777"/>
    </source>
</evidence>
<gene>
    <name evidence="8 9" type="primary">buk</name>
    <name evidence="9" type="ORF">KQI42_11015</name>
</gene>
<dbReference type="InterPro" id="IPR011245">
    <property type="entry name" value="Butyrate_kin"/>
</dbReference>
<keyword evidence="5 8" id="KW-0418">Kinase</keyword>
<proteinExistence type="inferred from homology"/>
<dbReference type="PROSITE" id="PS01075">
    <property type="entry name" value="ACETATE_KINASE_1"/>
    <property type="match status" value="1"/>
</dbReference>
<dbReference type="Pfam" id="PF00871">
    <property type="entry name" value="Acetate_kinase"/>
    <property type="match status" value="1"/>
</dbReference>
<evidence type="ECO:0000256" key="6">
    <source>
        <dbReference type="ARBA" id="ARBA00022840"/>
    </source>
</evidence>
<evidence type="ECO:0000256" key="3">
    <source>
        <dbReference type="ARBA" id="ARBA00022679"/>
    </source>
</evidence>
<dbReference type="PIRSF" id="PIRSF036458">
    <property type="entry name" value="Butyrate_kin"/>
    <property type="match status" value="1"/>
</dbReference>
<keyword evidence="3 8" id="KW-0808">Transferase</keyword>
<comment type="similarity">
    <text evidence="8">Belongs to the acetokinase family.</text>
</comment>
<evidence type="ECO:0000313" key="10">
    <source>
        <dbReference type="Proteomes" id="UP000749471"/>
    </source>
</evidence>
<dbReference type="Proteomes" id="UP000749471">
    <property type="component" value="Unassembled WGS sequence"/>
</dbReference>
<dbReference type="CDD" id="cd24011">
    <property type="entry name" value="ASKHA_NBD_BK"/>
    <property type="match status" value="1"/>
</dbReference>
<evidence type="ECO:0000256" key="8">
    <source>
        <dbReference type="HAMAP-Rule" id="MF_00542"/>
    </source>
</evidence>
<comment type="subcellular location">
    <subcellularLocation>
        <location evidence="1 8">Cytoplasm</location>
    </subcellularLocation>
</comment>
<organism evidence="9 10">
    <name type="scientific">Tissierella simiarum</name>
    <dbReference type="NCBI Taxonomy" id="2841534"/>
    <lineage>
        <taxon>Bacteria</taxon>
        <taxon>Bacillati</taxon>
        <taxon>Bacillota</taxon>
        <taxon>Tissierellia</taxon>
        <taxon>Tissierellales</taxon>
        <taxon>Tissierellaceae</taxon>
        <taxon>Tissierella</taxon>
    </lineage>
</organism>
<dbReference type="RefSeq" id="WP_216519744.1">
    <property type="nucleotide sequence ID" value="NZ_JAHLPM010000009.1"/>
</dbReference>
<keyword evidence="6 8" id="KW-0067">ATP-binding</keyword>
<keyword evidence="2 8" id="KW-0963">Cytoplasm</keyword>
<dbReference type="NCBIfam" id="TIGR02707">
    <property type="entry name" value="butyr_kinase"/>
    <property type="match status" value="1"/>
</dbReference>
<dbReference type="HAMAP" id="MF_00542">
    <property type="entry name" value="Butyrate_kinase"/>
    <property type="match status" value="1"/>
</dbReference>
<dbReference type="EC" id="2.7.2.7" evidence="8"/>
<evidence type="ECO:0000256" key="7">
    <source>
        <dbReference type="ARBA" id="ARBA00048596"/>
    </source>
</evidence>
<dbReference type="PANTHER" id="PTHR21060">
    <property type="entry name" value="ACETATE KINASE"/>
    <property type="match status" value="1"/>
</dbReference>
<evidence type="ECO:0000256" key="2">
    <source>
        <dbReference type="ARBA" id="ARBA00022490"/>
    </source>
</evidence>
<evidence type="ECO:0000256" key="1">
    <source>
        <dbReference type="ARBA" id="ARBA00004496"/>
    </source>
</evidence>
<keyword evidence="10" id="KW-1185">Reference proteome</keyword>